<comment type="function">
    <text evidence="5">RNA helicase.</text>
</comment>
<evidence type="ECO:0000256" key="6">
    <source>
        <dbReference type="SAM" id="MobiDB-lite"/>
    </source>
</evidence>
<evidence type="ECO:0000256" key="2">
    <source>
        <dbReference type="ARBA" id="ARBA00022801"/>
    </source>
</evidence>
<evidence type="ECO:0000256" key="4">
    <source>
        <dbReference type="ARBA" id="ARBA00022884"/>
    </source>
</evidence>
<dbReference type="Proteomes" id="UP001255856">
    <property type="component" value="Unassembled WGS sequence"/>
</dbReference>
<dbReference type="InterPro" id="IPR011545">
    <property type="entry name" value="DEAD/DEAH_box_helicase_dom"/>
</dbReference>
<keyword evidence="5" id="KW-0347">Helicase</keyword>
<dbReference type="SMART" id="SM00490">
    <property type="entry name" value="HELICc"/>
    <property type="match status" value="1"/>
</dbReference>
<keyword evidence="1 5" id="KW-0547">Nucleotide-binding</keyword>
<dbReference type="InterPro" id="IPR027417">
    <property type="entry name" value="P-loop_NTPase"/>
</dbReference>
<dbReference type="GO" id="GO:0005524">
    <property type="term" value="F:ATP binding"/>
    <property type="evidence" value="ECO:0007669"/>
    <property type="project" value="UniProtKB-UniRule"/>
</dbReference>
<name>A0AAD9MHW6_PROWI</name>
<evidence type="ECO:0000313" key="10">
    <source>
        <dbReference type="Proteomes" id="UP001255856"/>
    </source>
</evidence>
<dbReference type="AlphaFoldDB" id="A0AAD9MHW6"/>
<keyword evidence="10" id="KW-1185">Reference proteome</keyword>
<dbReference type="GO" id="GO:0016787">
    <property type="term" value="F:hydrolase activity"/>
    <property type="evidence" value="ECO:0007669"/>
    <property type="project" value="UniProtKB-KW"/>
</dbReference>
<dbReference type="SUPFAM" id="SSF52540">
    <property type="entry name" value="P-loop containing nucleoside triphosphate hydrolases"/>
    <property type="match status" value="1"/>
</dbReference>
<dbReference type="PANTHER" id="PTHR24031">
    <property type="entry name" value="RNA HELICASE"/>
    <property type="match status" value="1"/>
</dbReference>
<proteinExistence type="inferred from homology"/>
<dbReference type="InterPro" id="IPR001650">
    <property type="entry name" value="Helicase_C-like"/>
</dbReference>
<dbReference type="Pfam" id="PF00270">
    <property type="entry name" value="DEAD"/>
    <property type="match status" value="1"/>
</dbReference>
<protein>
    <recommendedName>
        <fullName evidence="5">ATP-dependent RNA helicase</fullName>
        <ecNumber evidence="5">3.6.4.13</ecNumber>
    </recommendedName>
</protein>
<keyword evidence="2 5" id="KW-0378">Hydrolase</keyword>
<feature type="region of interest" description="Disordered" evidence="6">
    <location>
        <begin position="297"/>
        <end position="317"/>
    </location>
</feature>
<accession>A0AAD9MHW6</accession>
<feature type="domain" description="Helicase C-terminal" evidence="8">
    <location>
        <begin position="263"/>
        <end position="409"/>
    </location>
</feature>
<dbReference type="PROSITE" id="PS51194">
    <property type="entry name" value="HELICASE_CTER"/>
    <property type="match status" value="1"/>
</dbReference>
<evidence type="ECO:0000259" key="8">
    <source>
        <dbReference type="PROSITE" id="PS51194"/>
    </source>
</evidence>
<evidence type="ECO:0000259" key="7">
    <source>
        <dbReference type="PROSITE" id="PS51192"/>
    </source>
</evidence>
<evidence type="ECO:0000313" key="9">
    <source>
        <dbReference type="EMBL" id="KAK2077462.1"/>
    </source>
</evidence>
<comment type="caution">
    <text evidence="9">The sequence shown here is derived from an EMBL/GenBank/DDBJ whole genome shotgun (WGS) entry which is preliminary data.</text>
</comment>
<dbReference type="Pfam" id="PF00271">
    <property type="entry name" value="Helicase_C"/>
    <property type="match status" value="1"/>
</dbReference>
<evidence type="ECO:0000256" key="1">
    <source>
        <dbReference type="ARBA" id="ARBA00022741"/>
    </source>
</evidence>
<keyword evidence="3 5" id="KW-0067">ATP-binding</keyword>
<comment type="catalytic activity">
    <reaction evidence="5">
        <text>ATP + H2O = ADP + phosphate + H(+)</text>
        <dbReference type="Rhea" id="RHEA:13065"/>
        <dbReference type="ChEBI" id="CHEBI:15377"/>
        <dbReference type="ChEBI" id="CHEBI:15378"/>
        <dbReference type="ChEBI" id="CHEBI:30616"/>
        <dbReference type="ChEBI" id="CHEBI:43474"/>
        <dbReference type="ChEBI" id="CHEBI:456216"/>
        <dbReference type="EC" id="3.6.4.13"/>
    </reaction>
</comment>
<dbReference type="GO" id="GO:0003723">
    <property type="term" value="F:RNA binding"/>
    <property type="evidence" value="ECO:0007669"/>
    <property type="project" value="UniProtKB-UniRule"/>
</dbReference>
<dbReference type="EMBL" id="JASFZW010000006">
    <property type="protein sequence ID" value="KAK2077462.1"/>
    <property type="molecule type" value="Genomic_DNA"/>
</dbReference>
<keyword evidence="4 5" id="KW-0694">RNA-binding</keyword>
<sequence length="420" mass="44732">MLAALAAGPLVKGMDAVLAAETGSGKTLAYLGPLLSRWSEGDAGSVLVLAPTKTLCSQVAAVGAALLPGRPPWIATARQALPRPPPRLVVSTPGSLARLLSEADAEAELLRSARSVVLDECDLLLGGSYGRDMERVLSALRAADRAAAREAARRSLGLTPEAFDALPLRVRRAAAEPDGARAARELLGRAEPAAPAPSAEPTHRQYVFVGATLPREGDREVGTRLRAGWPAAVWLEGPRLHRGLARAEYVWTAYRSAAQRAALLQAAVDRLPRDATALVFARDAASARQTYEALRPALARATSRSSRTRPPSTARPPRVLVLTDGVARGLDLPGVTHVIQADFARSAVDFIHRAGRTARAGRGGTVVSLYDEDQAPLVQALRQGIARGESLEGAFSRKRSFRKKFKRYGKFVPRGQLSAD</sequence>
<dbReference type="CDD" id="cd18787">
    <property type="entry name" value="SF2_C_DEAD"/>
    <property type="match status" value="1"/>
</dbReference>
<feature type="domain" description="Helicase ATP-binding" evidence="7">
    <location>
        <begin position="7"/>
        <end position="159"/>
    </location>
</feature>
<dbReference type="GO" id="GO:0003724">
    <property type="term" value="F:RNA helicase activity"/>
    <property type="evidence" value="ECO:0007669"/>
    <property type="project" value="UniProtKB-EC"/>
</dbReference>
<dbReference type="PROSITE" id="PS51192">
    <property type="entry name" value="HELICASE_ATP_BIND_1"/>
    <property type="match status" value="1"/>
</dbReference>
<comment type="similarity">
    <text evidence="5">Belongs to the DEAD box helicase family.</text>
</comment>
<dbReference type="Gene3D" id="3.40.50.300">
    <property type="entry name" value="P-loop containing nucleotide triphosphate hydrolases"/>
    <property type="match status" value="2"/>
</dbReference>
<dbReference type="EC" id="3.6.4.13" evidence="5"/>
<evidence type="ECO:0000256" key="3">
    <source>
        <dbReference type="ARBA" id="ARBA00022840"/>
    </source>
</evidence>
<organism evidence="9 10">
    <name type="scientific">Prototheca wickerhamii</name>
    <dbReference type="NCBI Taxonomy" id="3111"/>
    <lineage>
        <taxon>Eukaryota</taxon>
        <taxon>Viridiplantae</taxon>
        <taxon>Chlorophyta</taxon>
        <taxon>core chlorophytes</taxon>
        <taxon>Trebouxiophyceae</taxon>
        <taxon>Chlorellales</taxon>
        <taxon>Chlorellaceae</taxon>
        <taxon>Prototheca</taxon>
    </lineage>
</organism>
<comment type="domain">
    <text evidence="5">The Q motif is unique to and characteristic of the DEAD box family of RNA helicases and controls ATP binding and hydrolysis.</text>
</comment>
<dbReference type="InterPro" id="IPR014001">
    <property type="entry name" value="Helicase_ATP-bd"/>
</dbReference>
<gene>
    <name evidence="9" type="ORF">QBZ16_004307</name>
</gene>
<dbReference type="SMART" id="SM00487">
    <property type="entry name" value="DEXDc"/>
    <property type="match status" value="1"/>
</dbReference>
<evidence type="ECO:0000256" key="5">
    <source>
        <dbReference type="RuleBase" id="RU365068"/>
    </source>
</evidence>
<reference evidence="9" key="1">
    <citation type="submission" date="2021-01" db="EMBL/GenBank/DDBJ databases">
        <authorList>
            <person name="Eckstrom K.M.E."/>
        </authorList>
    </citation>
    <scope>NUCLEOTIDE SEQUENCE</scope>
    <source>
        <strain evidence="9">UVCC 0001</strain>
    </source>
</reference>